<evidence type="ECO:0000313" key="3">
    <source>
        <dbReference type="EMBL" id="KAF3334103.1"/>
    </source>
</evidence>
<name>A0A833RG71_9POAL</name>
<comment type="cofactor">
    <cofactor evidence="2">
        <name>pyridoxal 5'-phosphate</name>
        <dbReference type="ChEBI" id="CHEBI:597326"/>
    </cofactor>
</comment>
<comment type="similarity">
    <text evidence="1 2">Belongs to the glycogen phosphorylase family.</text>
</comment>
<accession>A0A833RG71</accession>
<comment type="function">
    <text evidence="2">Allosteric enzyme that catalyzes the rate-limiting step in glycogen catabolism, the phosphorolytic cleavage of glycogen to produce glucose-1-phosphate, and plays a central role in maintaining cellular and organismal glucose homeostasis.</text>
</comment>
<dbReference type="EC" id="2.4.1.1" evidence="2"/>
<dbReference type="PANTHER" id="PTHR11468">
    <property type="entry name" value="GLYCOGEN PHOSPHORYLASE"/>
    <property type="match status" value="1"/>
</dbReference>
<dbReference type="SUPFAM" id="SSF53756">
    <property type="entry name" value="UDP-Glycosyltransferase/glycogen phosphorylase"/>
    <property type="match status" value="1"/>
</dbReference>
<dbReference type="FunFam" id="3.40.50.2000:FF:000807">
    <property type="entry name" value="Alpha-glucan phosphorylase 2, cytosolic"/>
    <property type="match status" value="1"/>
</dbReference>
<evidence type="ECO:0000256" key="2">
    <source>
        <dbReference type="RuleBase" id="RU000587"/>
    </source>
</evidence>
<protein>
    <recommendedName>
        <fullName evidence="2">Alpha-1,4 glucan phosphorylase</fullName>
        <ecNumber evidence="2">2.4.1.1</ecNumber>
    </recommendedName>
</protein>
<comment type="caution">
    <text evidence="3">The sequence shown here is derived from an EMBL/GenBank/DDBJ whole genome shotgun (WGS) entry which is preliminary data.</text>
</comment>
<dbReference type="PANTHER" id="PTHR11468:SF4">
    <property type="entry name" value="ALPHA-GLUCAN PHOSPHORYLASE 2, CYTOSOLIC"/>
    <property type="match status" value="1"/>
</dbReference>
<dbReference type="Pfam" id="PF00343">
    <property type="entry name" value="Phosphorylase"/>
    <property type="match status" value="1"/>
</dbReference>
<keyword evidence="2" id="KW-0328">Glycosyltransferase</keyword>
<keyword evidence="2" id="KW-0663">Pyridoxal phosphate</keyword>
<dbReference type="InterPro" id="IPR000811">
    <property type="entry name" value="Glyco_trans_35"/>
</dbReference>
<gene>
    <name evidence="3" type="ORF">FCM35_KLT20707</name>
</gene>
<dbReference type="GO" id="GO:0030170">
    <property type="term" value="F:pyridoxal phosphate binding"/>
    <property type="evidence" value="ECO:0007669"/>
    <property type="project" value="TreeGrafter"/>
</dbReference>
<dbReference type="GO" id="GO:0005737">
    <property type="term" value="C:cytoplasm"/>
    <property type="evidence" value="ECO:0007669"/>
    <property type="project" value="TreeGrafter"/>
</dbReference>
<comment type="catalytic activity">
    <reaction evidence="2">
        <text>[(1-&gt;4)-alpha-D-glucosyl](n) + phosphate = [(1-&gt;4)-alpha-D-glucosyl](n-1) + alpha-D-glucose 1-phosphate</text>
        <dbReference type="Rhea" id="RHEA:41732"/>
        <dbReference type="Rhea" id="RHEA-COMP:9584"/>
        <dbReference type="Rhea" id="RHEA-COMP:9586"/>
        <dbReference type="ChEBI" id="CHEBI:15444"/>
        <dbReference type="ChEBI" id="CHEBI:43474"/>
        <dbReference type="ChEBI" id="CHEBI:58601"/>
        <dbReference type="EC" id="2.4.1.1"/>
    </reaction>
</comment>
<sequence length="371" mass="42258">MMKPEESNGQLKFVGGHTKGVAVPCAREGSEIASNIVYHAQYTPHFYPLRFDLEHAFYAAALSVRDYLVQRWNTTYLKFHKDDPKQTYYLSMEYLQGRALTNAIGNLGITDGYAEALKSFGHELEDIVEQEKDAALGNGGLGRLASCFLDSMATLNLPAWGYGLRYRYGLFKQRITAEGQEEVAEDWLEKFSPWEIVRHDIVYPVRFFGHVEINPDGSRKWVGGELLTALAYDVPIPGFNTKNTNSLRLWEAKASAEDFNLFLFNDGKYEDAAYFHSRAQQICAVLYPGDSTENGKILRLKQQFFLCSASLQDIIYRFKERRVAGNWSDFPSKVAVQLNDTHPTLAIPELMRLLMDNEGLDWDNAWDLTTK</sequence>
<proteinExistence type="inferred from homology"/>
<keyword evidence="2" id="KW-0808">Transferase</keyword>
<dbReference type="OrthoDB" id="9215500at2759"/>
<organism evidence="3 4">
    <name type="scientific">Carex littledalei</name>
    <dbReference type="NCBI Taxonomy" id="544730"/>
    <lineage>
        <taxon>Eukaryota</taxon>
        <taxon>Viridiplantae</taxon>
        <taxon>Streptophyta</taxon>
        <taxon>Embryophyta</taxon>
        <taxon>Tracheophyta</taxon>
        <taxon>Spermatophyta</taxon>
        <taxon>Magnoliopsida</taxon>
        <taxon>Liliopsida</taxon>
        <taxon>Poales</taxon>
        <taxon>Cyperaceae</taxon>
        <taxon>Cyperoideae</taxon>
        <taxon>Cariceae</taxon>
        <taxon>Carex</taxon>
        <taxon>Carex subgen. Euthyceras</taxon>
    </lineage>
</organism>
<dbReference type="EMBL" id="SWLB01000009">
    <property type="protein sequence ID" value="KAF3334103.1"/>
    <property type="molecule type" value="Genomic_DNA"/>
</dbReference>
<dbReference type="GO" id="GO:0008184">
    <property type="term" value="F:glycogen phosphorylase activity"/>
    <property type="evidence" value="ECO:0007669"/>
    <property type="project" value="InterPro"/>
</dbReference>
<reference evidence="3" key="1">
    <citation type="submission" date="2020-01" db="EMBL/GenBank/DDBJ databases">
        <title>Genome sequence of Kobresia littledalei, the first chromosome-level genome in the family Cyperaceae.</title>
        <authorList>
            <person name="Qu G."/>
        </authorList>
    </citation>
    <scope>NUCLEOTIDE SEQUENCE</scope>
    <source>
        <strain evidence="3">C.B.Clarke</strain>
        <tissue evidence="3">Leaf</tissue>
    </source>
</reference>
<keyword evidence="4" id="KW-1185">Reference proteome</keyword>
<evidence type="ECO:0000313" key="4">
    <source>
        <dbReference type="Proteomes" id="UP000623129"/>
    </source>
</evidence>
<dbReference type="GO" id="GO:0005980">
    <property type="term" value="P:glycogen catabolic process"/>
    <property type="evidence" value="ECO:0007669"/>
    <property type="project" value="TreeGrafter"/>
</dbReference>
<keyword evidence="2" id="KW-0119">Carbohydrate metabolism</keyword>
<dbReference type="Gene3D" id="3.40.50.2000">
    <property type="entry name" value="Glycogen Phosphorylase B"/>
    <property type="match status" value="1"/>
</dbReference>
<dbReference type="Proteomes" id="UP000623129">
    <property type="component" value="Unassembled WGS sequence"/>
</dbReference>
<evidence type="ECO:0000256" key="1">
    <source>
        <dbReference type="ARBA" id="ARBA00006047"/>
    </source>
</evidence>
<dbReference type="AlphaFoldDB" id="A0A833RG71"/>